<feature type="binding site" description="covalent" evidence="6">
    <location>
        <position position="884"/>
    </location>
    <ligand>
        <name>heme c</name>
        <dbReference type="ChEBI" id="CHEBI:61717"/>
    </ligand>
</feature>
<evidence type="ECO:0000259" key="8">
    <source>
        <dbReference type="PROSITE" id="PS51007"/>
    </source>
</evidence>
<sequence length="1144" mass="126721">MSNNSVIKGLCSLVFATLLLGACTSRPEEPKVLVFSKTDGYYHESIPEGIQAITELGKQNDFLVESTKNADMFTEELLKEYSAVIFLNTTGDVLNNNQQAVFERYIQAGGGFVGIHAAADTEYDWNWYGKMVGGYFVDHPGINDPHPNVQQGDLDVIDRTNPSTSFLPEKWTRTDEWYSYKNLNPDVNVLITLDESSYQGGEDMGEHPIAWYHEYDGGRAFYTGSGHTKASYKEELYLKHVLEGIKYAIGDNKILDYSSAQSKIVPDADRFEKVNLVVGEFKEPTEMTILPNLDVLISQRRGEIMLYKNGATETNKIAHLDVYWQTDVPKVNAEEGLMGIQADPDFANNHWVYVFYSPIDESVNRLSRFKFENDEWKMDTEQVILQFYSQRGICCHTGGSIAFDSNGLLYVSAGDNSTPFNQPNQEYTLKGYGPLDDRPGFEQYDAARSSGNTNDLRGKILRIKVNEDGSYSIPEGNLYPEGTDKTKPEIYVQGNRNPYRITVDQKTGFLYWGEVGPDAREDQFGVRGSKGYDEVNQAKKAGYFGWPFFVGNNYPYTAIDFNTGESKNTFDPAKPINNSRNNTGINELPPAQPAFIYYPYDESEEFPEVGTGGRNAMAGPVYYSDLYPDGGGLPSYYDGKLFIYDWIRGWIKVVTMDQNGDYLKMEPFMEGVRHNALIDMELGPNGKLYLLEYGKGWFSANDDAALSVINYNPGNRAPVIASITADKTSGSLPLEVKLTTSVKDPENDALNYVWDLGNGETMETKVPELSHTFDKVGDYDISVTVSDTGNKTVKSQTINVYAGNIAPSINVTFEGNGSFYFPNEKVNYEVTVNDPDDPSAGEDLSSLYLSADYIEGFDKAEAALGHQVMSEAMAGKSLMESLTCKSCHQIDGKSVGPGYTDVAKKYADSPGAVDKLINKIIKGGSGVWGETMMPANPTLKEGDARKIVAFVLSLNGLENQEPSLPASGQLDPLQCKKVVNNGVMLLNASFTDKGGSNIKPLSTSTTVFLRNSNINLGELDDYFGYNIGNENGQQTLSSPLGQGYFTLKNIDLTGLEGINFKVSSLRPFDYGYQLEARSGSSEGKVIGQVVIRKNAEESMNTQTIALKFNDDVTADFQDLYIVTEALNEEESVSMSILSMEMISK</sequence>
<dbReference type="Pfam" id="PF00801">
    <property type="entry name" value="PKD"/>
    <property type="match status" value="1"/>
</dbReference>
<organism evidence="9 10">
    <name type="scientific">Cyclobacterium qasimii</name>
    <dbReference type="NCBI Taxonomy" id="1350429"/>
    <lineage>
        <taxon>Bacteria</taxon>
        <taxon>Pseudomonadati</taxon>
        <taxon>Bacteroidota</taxon>
        <taxon>Cytophagia</taxon>
        <taxon>Cytophagales</taxon>
        <taxon>Cyclobacteriaceae</taxon>
        <taxon>Cyclobacterium</taxon>
    </lineage>
</organism>
<dbReference type="InterPro" id="IPR035986">
    <property type="entry name" value="PKD_dom_sf"/>
</dbReference>
<dbReference type="Gene3D" id="3.40.50.880">
    <property type="match status" value="1"/>
</dbReference>
<dbReference type="Pfam" id="PF07995">
    <property type="entry name" value="GSDH"/>
    <property type="match status" value="1"/>
</dbReference>
<dbReference type="InterPro" id="IPR012938">
    <property type="entry name" value="Glc/Sorbosone_DH"/>
</dbReference>
<evidence type="ECO:0008006" key="11">
    <source>
        <dbReference type="Google" id="ProtNLM"/>
    </source>
</evidence>
<feature type="domain" description="PKD" evidence="7">
    <location>
        <begin position="719"/>
        <end position="800"/>
    </location>
</feature>
<dbReference type="InterPro" id="IPR000601">
    <property type="entry name" value="PKD_dom"/>
</dbReference>
<dbReference type="SUPFAM" id="SSF49299">
    <property type="entry name" value="PKD domain"/>
    <property type="match status" value="1"/>
</dbReference>
<keyword evidence="10" id="KW-1185">Reference proteome</keyword>
<dbReference type="Pfam" id="PF06283">
    <property type="entry name" value="ThuA"/>
    <property type="match status" value="1"/>
</dbReference>
<dbReference type="PROSITE" id="PS50093">
    <property type="entry name" value="PKD"/>
    <property type="match status" value="1"/>
</dbReference>
<dbReference type="InterPro" id="IPR029062">
    <property type="entry name" value="Class_I_gatase-like"/>
</dbReference>
<dbReference type="PRINTS" id="PR00606">
    <property type="entry name" value="CYTCHROMECID"/>
</dbReference>
<evidence type="ECO:0000256" key="5">
    <source>
        <dbReference type="ARBA" id="ARBA00023004"/>
    </source>
</evidence>
<gene>
    <name evidence="9" type="ORF">CQA01_16380</name>
</gene>
<name>A0A512CA81_9BACT</name>
<keyword evidence="4" id="KW-0249">Electron transport</keyword>
<dbReference type="AlphaFoldDB" id="A0A512CA81"/>
<evidence type="ECO:0000313" key="10">
    <source>
        <dbReference type="Proteomes" id="UP000321301"/>
    </source>
</evidence>
<keyword evidence="5 6" id="KW-0408">Iron</keyword>
<dbReference type="EMBL" id="BJYV01000006">
    <property type="protein sequence ID" value="GEO21104.1"/>
    <property type="molecule type" value="Genomic_DNA"/>
</dbReference>
<keyword evidence="1" id="KW-0813">Transport</keyword>
<accession>A0A512CA81</accession>
<dbReference type="InterPro" id="IPR013783">
    <property type="entry name" value="Ig-like_fold"/>
</dbReference>
<feature type="domain" description="Cytochrome c" evidence="8">
    <location>
        <begin position="870"/>
        <end position="955"/>
    </location>
</feature>
<feature type="binding site" description="covalent" evidence="6">
    <location>
        <position position="933"/>
    </location>
    <ligand>
        <name>heme c</name>
        <dbReference type="ChEBI" id="CHEBI:61717"/>
    </ligand>
</feature>
<dbReference type="GO" id="GO:0005506">
    <property type="term" value="F:iron ion binding"/>
    <property type="evidence" value="ECO:0007669"/>
    <property type="project" value="InterPro"/>
</dbReference>
<dbReference type="InterPro" id="IPR022409">
    <property type="entry name" value="PKD/Chitinase_dom"/>
</dbReference>
<dbReference type="Proteomes" id="UP000321301">
    <property type="component" value="Unassembled WGS sequence"/>
</dbReference>
<comment type="PTM">
    <text evidence="6">Binds 1 heme c group covalently per subunit.</text>
</comment>
<evidence type="ECO:0000313" key="9">
    <source>
        <dbReference type="EMBL" id="GEO21104.1"/>
    </source>
</evidence>
<dbReference type="GO" id="GO:0009055">
    <property type="term" value="F:electron transfer activity"/>
    <property type="evidence" value="ECO:0007669"/>
    <property type="project" value="InterPro"/>
</dbReference>
<dbReference type="Gene3D" id="1.10.760.10">
    <property type="entry name" value="Cytochrome c-like domain"/>
    <property type="match status" value="1"/>
</dbReference>
<reference evidence="9 10" key="1">
    <citation type="submission" date="2019-07" db="EMBL/GenBank/DDBJ databases">
        <title>Whole genome shotgun sequence of Cyclobacterium qasimii NBRC 106168.</title>
        <authorList>
            <person name="Hosoyama A."/>
            <person name="Uohara A."/>
            <person name="Ohji S."/>
            <person name="Ichikawa N."/>
        </authorList>
    </citation>
    <scope>NUCLEOTIDE SEQUENCE [LARGE SCALE GENOMIC DNA]</scope>
    <source>
        <strain evidence="9 10">NBRC 106168</strain>
    </source>
</reference>
<evidence type="ECO:0000256" key="3">
    <source>
        <dbReference type="ARBA" id="ARBA00022723"/>
    </source>
</evidence>
<dbReference type="SUPFAM" id="SSF50952">
    <property type="entry name" value="Soluble quinoprotein glucose dehydrogenase"/>
    <property type="match status" value="1"/>
</dbReference>
<dbReference type="Gene3D" id="2.120.10.30">
    <property type="entry name" value="TolB, C-terminal domain"/>
    <property type="match status" value="1"/>
</dbReference>
<dbReference type="GO" id="GO:0020037">
    <property type="term" value="F:heme binding"/>
    <property type="evidence" value="ECO:0007669"/>
    <property type="project" value="InterPro"/>
</dbReference>
<proteinExistence type="predicted"/>
<dbReference type="InterPro" id="IPR009056">
    <property type="entry name" value="Cyt_c-like_dom"/>
</dbReference>
<dbReference type="SUPFAM" id="SSF52317">
    <property type="entry name" value="Class I glutamine amidotransferase-like"/>
    <property type="match status" value="1"/>
</dbReference>
<dbReference type="InterPro" id="IPR029010">
    <property type="entry name" value="ThuA-like"/>
</dbReference>
<dbReference type="Gene3D" id="2.60.40.10">
    <property type="entry name" value="Immunoglobulins"/>
    <property type="match status" value="1"/>
</dbReference>
<dbReference type="SMART" id="SM00089">
    <property type="entry name" value="PKD"/>
    <property type="match status" value="1"/>
</dbReference>
<keyword evidence="2 6" id="KW-0349">Heme</keyword>
<comment type="caution">
    <text evidence="9">The sequence shown here is derived from an EMBL/GenBank/DDBJ whole genome shotgun (WGS) entry which is preliminary data.</text>
</comment>
<evidence type="ECO:0000259" key="7">
    <source>
        <dbReference type="PROSITE" id="PS50093"/>
    </source>
</evidence>
<dbReference type="InterPro" id="IPR011042">
    <property type="entry name" value="6-blade_b-propeller_TolB-like"/>
</dbReference>
<feature type="binding site" description="covalent" evidence="6">
    <location>
        <position position="888"/>
    </location>
    <ligand>
        <name>heme c</name>
        <dbReference type="ChEBI" id="CHEBI:61717"/>
    </ligand>
</feature>
<dbReference type="SUPFAM" id="SSF46626">
    <property type="entry name" value="Cytochrome c"/>
    <property type="match status" value="1"/>
</dbReference>
<protein>
    <recommendedName>
        <fullName evidence="11">Cytochrome c domain-containing protein</fullName>
    </recommendedName>
</protein>
<dbReference type="InterPro" id="IPR002324">
    <property type="entry name" value="Cyt_c_ID"/>
</dbReference>
<evidence type="ECO:0000256" key="6">
    <source>
        <dbReference type="PIRSR" id="PIRSR602324-1"/>
    </source>
</evidence>
<evidence type="ECO:0000256" key="2">
    <source>
        <dbReference type="ARBA" id="ARBA00022617"/>
    </source>
</evidence>
<dbReference type="RefSeq" id="WP_146947523.1">
    <property type="nucleotide sequence ID" value="NZ_BJYV01000006.1"/>
</dbReference>
<dbReference type="CDD" id="cd00146">
    <property type="entry name" value="PKD"/>
    <property type="match status" value="1"/>
</dbReference>
<dbReference type="InterPro" id="IPR011041">
    <property type="entry name" value="Quinoprot_gluc/sorb_DH_b-prop"/>
</dbReference>
<dbReference type="PANTHER" id="PTHR40469">
    <property type="entry name" value="SECRETED GLYCOSYL HYDROLASE"/>
    <property type="match status" value="1"/>
</dbReference>
<evidence type="ECO:0000256" key="4">
    <source>
        <dbReference type="ARBA" id="ARBA00022982"/>
    </source>
</evidence>
<dbReference type="InterPro" id="IPR036909">
    <property type="entry name" value="Cyt_c-like_dom_sf"/>
</dbReference>
<dbReference type="PROSITE" id="PS51007">
    <property type="entry name" value="CYTC"/>
    <property type="match status" value="1"/>
</dbReference>
<dbReference type="Pfam" id="PF00034">
    <property type="entry name" value="Cytochrom_C"/>
    <property type="match status" value="1"/>
</dbReference>
<dbReference type="PANTHER" id="PTHR40469:SF2">
    <property type="entry name" value="GALACTOSE-BINDING DOMAIN-LIKE SUPERFAMILY PROTEIN"/>
    <property type="match status" value="1"/>
</dbReference>
<keyword evidence="3 6" id="KW-0479">Metal-binding</keyword>
<evidence type="ECO:0000256" key="1">
    <source>
        <dbReference type="ARBA" id="ARBA00022448"/>
    </source>
</evidence>